<feature type="domain" description="S1 motif" evidence="2">
    <location>
        <begin position="105"/>
        <end position="184"/>
    </location>
</feature>
<dbReference type="InterPro" id="IPR003029">
    <property type="entry name" value="S1_domain"/>
</dbReference>
<dbReference type="AlphaFoldDB" id="X6N2H6"/>
<protein>
    <recommendedName>
        <fullName evidence="2">S1 motif domain-containing protein</fullName>
    </recommendedName>
</protein>
<proteinExistence type="predicted"/>
<evidence type="ECO:0000256" key="1">
    <source>
        <dbReference type="SAM" id="MobiDB-lite"/>
    </source>
</evidence>
<dbReference type="PANTHER" id="PTHR23270">
    <property type="entry name" value="PROGRAMMED CELL DEATH PROTEIN 11 PRE-RRNA PROCESSING PROTEIN RRP5"/>
    <property type="match status" value="1"/>
</dbReference>
<evidence type="ECO:0000313" key="3">
    <source>
        <dbReference type="EMBL" id="ETO19512.1"/>
    </source>
</evidence>
<dbReference type="InterPro" id="IPR012340">
    <property type="entry name" value="NA-bd_OB-fold"/>
</dbReference>
<dbReference type="Gene3D" id="2.40.50.140">
    <property type="entry name" value="Nucleic acid-binding proteins"/>
    <property type="match status" value="1"/>
</dbReference>
<feature type="region of interest" description="Disordered" evidence="1">
    <location>
        <begin position="17"/>
        <end position="39"/>
    </location>
</feature>
<feature type="non-terminal residue" evidence="3">
    <location>
        <position position="1"/>
    </location>
</feature>
<evidence type="ECO:0000259" key="2">
    <source>
        <dbReference type="PROSITE" id="PS50126"/>
    </source>
</evidence>
<gene>
    <name evidence="3" type="ORF">RFI_17718</name>
</gene>
<name>X6N2H6_RETFI</name>
<dbReference type="SUPFAM" id="SSF50249">
    <property type="entry name" value="Nucleic acid-binding proteins"/>
    <property type="match status" value="1"/>
</dbReference>
<dbReference type="GO" id="GO:0032040">
    <property type="term" value="C:small-subunit processome"/>
    <property type="evidence" value="ECO:0007669"/>
    <property type="project" value="TreeGrafter"/>
</dbReference>
<dbReference type="GO" id="GO:0003723">
    <property type="term" value="F:RNA binding"/>
    <property type="evidence" value="ECO:0007669"/>
    <property type="project" value="TreeGrafter"/>
</dbReference>
<dbReference type="PROSITE" id="PS50126">
    <property type="entry name" value="S1"/>
    <property type="match status" value="1"/>
</dbReference>
<dbReference type="InterPro" id="IPR045209">
    <property type="entry name" value="Rrp5"/>
</dbReference>
<dbReference type="EMBL" id="ASPP01013588">
    <property type="protein sequence ID" value="ETO19512.1"/>
    <property type="molecule type" value="Genomic_DNA"/>
</dbReference>
<accession>X6N2H6</accession>
<dbReference type="Proteomes" id="UP000023152">
    <property type="component" value="Unassembled WGS sequence"/>
</dbReference>
<keyword evidence="4" id="KW-1185">Reference proteome</keyword>
<reference evidence="3 4" key="1">
    <citation type="journal article" date="2013" name="Curr. Biol.">
        <title>The Genome of the Foraminiferan Reticulomyxa filosa.</title>
        <authorList>
            <person name="Glockner G."/>
            <person name="Hulsmann N."/>
            <person name="Schleicher M."/>
            <person name="Noegel A.A."/>
            <person name="Eichinger L."/>
            <person name="Gallinger C."/>
            <person name="Pawlowski J."/>
            <person name="Sierra R."/>
            <person name="Euteneuer U."/>
            <person name="Pillet L."/>
            <person name="Moustafa A."/>
            <person name="Platzer M."/>
            <person name="Groth M."/>
            <person name="Szafranski K."/>
            <person name="Schliwa M."/>
        </authorList>
    </citation>
    <scope>NUCLEOTIDE SEQUENCE [LARGE SCALE GENOMIC DNA]</scope>
</reference>
<comment type="caution">
    <text evidence="3">The sequence shown here is derived from an EMBL/GenBank/DDBJ whole genome shotgun (WGS) entry which is preliminary data.</text>
</comment>
<sequence length="221" mass="24990">NGDDENDHGLLQVAETLATHKQKKTGGRASKSAKEHKAGDDGFYYSSVEDLPSMFDLFEGGQTEKTTESQHSTKKSTNQDMIGWHLSLRPSLFNEQLRIEDISVGYPLLATVTGIQDHGYTIDVGNNEIIGFMNFDDAYWTTLLRFQQQDQSHDENEYLPVGATIEVVVKRINKQTNSLWATMKRETCELPLKDLPRVPIVALKPGFLVDCFVKTVKYKIY</sequence>
<evidence type="ECO:0000313" key="4">
    <source>
        <dbReference type="Proteomes" id="UP000023152"/>
    </source>
</evidence>
<dbReference type="GO" id="GO:0006364">
    <property type="term" value="P:rRNA processing"/>
    <property type="evidence" value="ECO:0007669"/>
    <property type="project" value="InterPro"/>
</dbReference>
<organism evidence="3 4">
    <name type="scientific">Reticulomyxa filosa</name>
    <dbReference type="NCBI Taxonomy" id="46433"/>
    <lineage>
        <taxon>Eukaryota</taxon>
        <taxon>Sar</taxon>
        <taxon>Rhizaria</taxon>
        <taxon>Retaria</taxon>
        <taxon>Foraminifera</taxon>
        <taxon>Monothalamids</taxon>
        <taxon>Reticulomyxidae</taxon>
        <taxon>Reticulomyxa</taxon>
    </lineage>
</organism>
<dbReference type="PANTHER" id="PTHR23270:SF10">
    <property type="entry name" value="PROTEIN RRP5 HOMOLOG"/>
    <property type="match status" value="1"/>
</dbReference>